<sequence>MLKKLNAFLIAFIFIVISQFSTIAGELNNVKDYLDYLTDEEESLLQESIDSVKTDYSLDAVIVITDDTEGKSSMEFADDYYDYNGYGVGSDASGLLMLVNMDQREVWISTTGKAIDIFTDSRIAEMVNHVISPLSDGNYFEASNAFIDDIKSYAEMGVPQGQHRVEGEPYYKTTYFDRVLKLMKSFYVYLIAFVISGIATILVSLSSKGSVTINNHTYEGKGSFALSSSRDDFLRETTTKTRIQTNSDSGGSSSSVHSGSSGTTHGGGGGKF</sequence>
<accession>A0ABZ2Y5G4</accession>
<protein>
    <submittedName>
        <fullName evidence="4">TPM domain-containing protein</fullName>
    </submittedName>
</protein>
<gene>
    <name evidence="4" type="ORF">QBE51_03410</name>
</gene>
<dbReference type="PANTHER" id="PTHR30373">
    <property type="entry name" value="UPF0603 PROTEIN YGCG"/>
    <property type="match status" value="1"/>
</dbReference>
<evidence type="ECO:0000256" key="2">
    <source>
        <dbReference type="SAM" id="Phobius"/>
    </source>
</evidence>
<reference evidence="4 5" key="1">
    <citation type="submission" date="2023-03" db="EMBL/GenBank/DDBJ databases">
        <title>Novel Species.</title>
        <authorList>
            <person name="Ma S."/>
        </authorList>
    </citation>
    <scope>NUCLEOTIDE SEQUENCE [LARGE SCALE GENOMIC DNA]</scope>
    <source>
        <strain evidence="4 5">LIND6LT2</strain>
    </source>
</reference>
<dbReference type="InterPro" id="IPR007621">
    <property type="entry name" value="TPM_dom"/>
</dbReference>
<feature type="domain" description="TPM" evidence="3">
    <location>
        <begin position="30"/>
        <end position="152"/>
    </location>
</feature>
<name>A0ABZ2Y5G4_9FIRM</name>
<keyword evidence="5" id="KW-1185">Reference proteome</keyword>
<dbReference type="Proteomes" id="UP001486565">
    <property type="component" value="Chromosome"/>
</dbReference>
<feature type="region of interest" description="Disordered" evidence="1">
    <location>
        <begin position="240"/>
        <end position="272"/>
    </location>
</feature>
<evidence type="ECO:0000259" key="3">
    <source>
        <dbReference type="Pfam" id="PF04536"/>
    </source>
</evidence>
<evidence type="ECO:0000256" key="1">
    <source>
        <dbReference type="SAM" id="MobiDB-lite"/>
    </source>
</evidence>
<feature type="compositionally biased region" description="Low complexity" evidence="1">
    <location>
        <begin position="247"/>
        <end position="263"/>
    </location>
</feature>
<feature type="transmembrane region" description="Helical" evidence="2">
    <location>
        <begin position="186"/>
        <end position="205"/>
    </location>
</feature>
<organism evidence="4 5">
    <name type="scientific">Defluviitalea saccharophila</name>
    <dbReference type="NCBI Taxonomy" id="879970"/>
    <lineage>
        <taxon>Bacteria</taxon>
        <taxon>Bacillati</taxon>
        <taxon>Bacillota</taxon>
        <taxon>Clostridia</taxon>
        <taxon>Lachnospirales</taxon>
        <taxon>Defluviitaleaceae</taxon>
        <taxon>Defluviitalea</taxon>
    </lineage>
</organism>
<dbReference type="Gene3D" id="3.10.310.50">
    <property type="match status" value="1"/>
</dbReference>
<keyword evidence="2" id="KW-0812">Transmembrane</keyword>
<evidence type="ECO:0000313" key="5">
    <source>
        <dbReference type="Proteomes" id="UP001486565"/>
    </source>
</evidence>
<dbReference type="RefSeq" id="WP_341877550.1">
    <property type="nucleotide sequence ID" value="NZ_CP121687.1"/>
</dbReference>
<evidence type="ECO:0000313" key="4">
    <source>
        <dbReference type="EMBL" id="WZL70587.1"/>
    </source>
</evidence>
<keyword evidence="2" id="KW-0472">Membrane</keyword>
<keyword evidence="2" id="KW-1133">Transmembrane helix</keyword>
<dbReference type="Pfam" id="PF04536">
    <property type="entry name" value="TPM_phosphatase"/>
    <property type="match status" value="1"/>
</dbReference>
<dbReference type="PANTHER" id="PTHR30373:SF2">
    <property type="entry name" value="UPF0603 PROTEIN YGCG"/>
    <property type="match status" value="1"/>
</dbReference>
<proteinExistence type="predicted"/>
<dbReference type="EMBL" id="CP121687">
    <property type="protein sequence ID" value="WZL70587.1"/>
    <property type="molecule type" value="Genomic_DNA"/>
</dbReference>